<accession>A0ABV9EJY5</accession>
<keyword evidence="1" id="KW-0436">Ligase</keyword>
<name>A0ABV9EJY5_9ACTN</name>
<dbReference type="Gene3D" id="3.40.50.20">
    <property type="match status" value="1"/>
</dbReference>
<dbReference type="SMART" id="SM01209">
    <property type="entry name" value="GARS_A"/>
    <property type="match status" value="1"/>
</dbReference>
<dbReference type="InterPro" id="IPR011761">
    <property type="entry name" value="ATP-grasp"/>
</dbReference>
<dbReference type="Pfam" id="PF13535">
    <property type="entry name" value="ATP-grasp_4"/>
    <property type="match status" value="1"/>
</dbReference>
<dbReference type="Proteomes" id="UP001595891">
    <property type="component" value="Unassembled WGS sequence"/>
</dbReference>
<keyword evidence="3 4" id="KW-0067">ATP-binding</keyword>
<dbReference type="EMBL" id="JBHSFN010000019">
    <property type="protein sequence ID" value="MFC4589967.1"/>
    <property type="molecule type" value="Genomic_DNA"/>
</dbReference>
<dbReference type="InterPro" id="IPR052032">
    <property type="entry name" value="ATP-dep_AA_Ligase"/>
</dbReference>
<evidence type="ECO:0000256" key="4">
    <source>
        <dbReference type="PROSITE-ProRule" id="PRU00409"/>
    </source>
</evidence>
<dbReference type="RefSeq" id="WP_262845316.1">
    <property type="nucleotide sequence ID" value="NZ_JANZYP010000038.1"/>
</dbReference>
<evidence type="ECO:0000313" key="7">
    <source>
        <dbReference type="Proteomes" id="UP001595891"/>
    </source>
</evidence>
<evidence type="ECO:0000259" key="5">
    <source>
        <dbReference type="PROSITE" id="PS50975"/>
    </source>
</evidence>
<dbReference type="PANTHER" id="PTHR43585:SF2">
    <property type="entry name" value="ATP-GRASP ENZYME FSQD"/>
    <property type="match status" value="1"/>
</dbReference>
<evidence type="ECO:0000256" key="1">
    <source>
        <dbReference type="ARBA" id="ARBA00022598"/>
    </source>
</evidence>
<keyword evidence="2 4" id="KW-0547">Nucleotide-binding</keyword>
<evidence type="ECO:0000256" key="3">
    <source>
        <dbReference type="ARBA" id="ARBA00022840"/>
    </source>
</evidence>
<evidence type="ECO:0000313" key="6">
    <source>
        <dbReference type="EMBL" id="MFC4589967.1"/>
    </source>
</evidence>
<keyword evidence="7" id="KW-1185">Reference proteome</keyword>
<proteinExistence type="predicted"/>
<protein>
    <submittedName>
        <fullName evidence="6">Acetyl-CoA carboxylase biotin carboxylase subunit family protein</fullName>
    </submittedName>
</protein>
<dbReference type="PANTHER" id="PTHR43585">
    <property type="entry name" value="FUMIPYRROLE BIOSYNTHESIS PROTEIN C"/>
    <property type="match status" value="1"/>
</dbReference>
<comment type="caution">
    <text evidence="6">The sequence shown here is derived from an EMBL/GenBank/DDBJ whole genome shotgun (WGS) entry which is preliminary data.</text>
</comment>
<dbReference type="Gene3D" id="3.30.470.20">
    <property type="entry name" value="ATP-grasp fold, B domain"/>
    <property type="match status" value="1"/>
</dbReference>
<sequence length="416" mass="43598">MTRLVVVGTGPRLYREFMLRGIGERHDVHIVIGRPAEWETPYVTGVSVVPGMTPDGIAAAVRQIVAQGGVDGIMTWAEDHVVDTALAAAAAGLPGPGPGAARACRDKHLTRSALAARGVPQPRSVLVADLTEACAVADKLGYPVVIKPRGGVASQAVALIHDAEELAGHFPSAHRLPAAGLRSPDRTVLIEEYLTGQEIAVDSVVRNGQVMPICVSHKEMGYAPYFEETGHWTQASDPLLADPAITRFLTQVHTAIGYSTGATHTELKLTDKGPHLIEINGRLGGDLISYLCGNASGVAPGLALAAVSCGAVPDLTPVRASCAGIRFAYPPWPETRVEEIAFDESALPPETDLAVPLVGPGEVVQLPNKDLMEARVAFATVTASTRGEVSAALDRCLAALRCTWSPADRAAPCGPP</sequence>
<evidence type="ECO:0000256" key="2">
    <source>
        <dbReference type="ARBA" id="ARBA00022741"/>
    </source>
</evidence>
<reference evidence="7" key="1">
    <citation type="journal article" date="2019" name="Int. J. Syst. Evol. Microbiol.">
        <title>The Global Catalogue of Microorganisms (GCM) 10K type strain sequencing project: providing services to taxonomists for standard genome sequencing and annotation.</title>
        <authorList>
            <consortium name="The Broad Institute Genomics Platform"/>
            <consortium name="The Broad Institute Genome Sequencing Center for Infectious Disease"/>
            <person name="Wu L."/>
            <person name="Ma J."/>
        </authorList>
    </citation>
    <scope>NUCLEOTIDE SEQUENCE [LARGE SCALE GENOMIC DNA]</scope>
    <source>
        <strain evidence="7">CCUG 49560</strain>
    </source>
</reference>
<dbReference type="SUPFAM" id="SSF56059">
    <property type="entry name" value="Glutathione synthetase ATP-binding domain-like"/>
    <property type="match status" value="1"/>
</dbReference>
<dbReference type="PROSITE" id="PS50975">
    <property type="entry name" value="ATP_GRASP"/>
    <property type="match status" value="1"/>
</dbReference>
<organism evidence="6 7">
    <name type="scientific">Sphaerisporangium corydalis</name>
    <dbReference type="NCBI Taxonomy" id="1441875"/>
    <lineage>
        <taxon>Bacteria</taxon>
        <taxon>Bacillati</taxon>
        <taxon>Actinomycetota</taxon>
        <taxon>Actinomycetes</taxon>
        <taxon>Streptosporangiales</taxon>
        <taxon>Streptosporangiaceae</taxon>
        <taxon>Sphaerisporangium</taxon>
    </lineage>
</organism>
<feature type="domain" description="ATP-grasp" evidence="5">
    <location>
        <begin position="111"/>
        <end position="309"/>
    </location>
</feature>
<gene>
    <name evidence="6" type="ORF">ACFO8L_28020</name>
</gene>